<dbReference type="PANTHER" id="PTHR22803">
    <property type="entry name" value="MANNOSE, PHOSPHOLIPASE, LECTIN RECEPTOR RELATED"/>
    <property type="match status" value="1"/>
</dbReference>
<dbReference type="PROSITE" id="PS00615">
    <property type="entry name" value="C_TYPE_LECTIN_1"/>
    <property type="match status" value="1"/>
</dbReference>
<dbReference type="AlphaFoldDB" id="A0AAE0ZSE1"/>
<dbReference type="InterPro" id="IPR016187">
    <property type="entry name" value="CTDL_fold"/>
</dbReference>
<dbReference type="Pfam" id="PF00059">
    <property type="entry name" value="Lectin_C"/>
    <property type="match status" value="2"/>
</dbReference>
<gene>
    <name evidence="3" type="ORF">RRG08_055280</name>
</gene>
<protein>
    <recommendedName>
        <fullName evidence="2">C-type lectin domain-containing protein</fullName>
    </recommendedName>
</protein>
<feature type="domain" description="C-type lectin" evidence="2">
    <location>
        <begin position="52"/>
        <end position="173"/>
    </location>
</feature>
<dbReference type="InterPro" id="IPR050111">
    <property type="entry name" value="C-type_lectin/snaclec_domain"/>
</dbReference>
<reference evidence="3" key="1">
    <citation type="journal article" date="2023" name="G3 (Bethesda)">
        <title>A reference genome for the long-term kleptoplast-retaining sea slug Elysia crispata morphotype clarki.</title>
        <authorList>
            <person name="Eastman K.E."/>
            <person name="Pendleton A.L."/>
            <person name="Shaikh M.A."/>
            <person name="Suttiyut T."/>
            <person name="Ogas R."/>
            <person name="Tomko P."/>
            <person name="Gavelis G."/>
            <person name="Widhalm J.R."/>
            <person name="Wisecaver J.H."/>
        </authorList>
    </citation>
    <scope>NUCLEOTIDE SEQUENCE</scope>
    <source>
        <strain evidence="3">ECLA1</strain>
    </source>
</reference>
<evidence type="ECO:0000259" key="2">
    <source>
        <dbReference type="PROSITE" id="PS50041"/>
    </source>
</evidence>
<dbReference type="InterPro" id="IPR018378">
    <property type="entry name" value="C-type_lectin_CS"/>
</dbReference>
<dbReference type="Gene3D" id="3.10.100.10">
    <property type="entry name" value="Mannose-Binding Protein A, subunit A"/>
    <property type="match status" value="3"/>
</dbReference>
<dbReference type="EMBL" id="JAWDGP010003401">
    <property type="protein sequence ID" value="KAK3774565.1"/>
    <property type="molecule type" value="Genomic_DNA"/>
</dbReference>
<sequence>MEASSSQTWRQSQVFKGGTMVLLVALLAGVAVLVTGSEPRHQLLCPEGWTDTIGECVKVFRERQNWFLARKICQANGGDLLGSKYHQDLNTHLLRLLEDGNTGGLWIGLYAPSGRNSLRFVDGPKPDKRTKTLWEYRVTPTERNTREKRCVKLSHKNTWVGIKCTAIDKFICEKPYYELQCPNGWMVSRWSASCIRLERKKKSWDDARGRCHELGADLVKIVNDKMNQLITTYMLEKPRTGYWIGLRNRFDFDGNEFKWLDEQYPAKYTSWGKFRPRTRFPANCALVPDRAVEKGLWSDANCEAKRRFICEKFQTRYFCPEGWELNPTTRHCFKIFDVKKSRDGAQAHCHLQGGNLGSSFPPRHGYSKESFWIGAAISNGENQQHEVTDELETIRFSVTTVEQSCCLRLSEGTVHLEDCDRKYMFVCEKEPGSE</sequence>
<comment type="caution">
    <text evidence="3">The sequence shown here is derived from an EMBL/GenBank/DDBJ whole genome shotgun (WGS) entry which is preliminary data.</text>
</comment>
<name>A0AAE0ZSE1_9GAST</name>
<dbReference type="SUPFAM" id="SSF56436">
    <property type="entry name" value="C-type lectin-like"/>
    <property type="match status" value="3"/>
</dbReference>
<accession>A0AAE0ZSE1</accession>
<evidence type="ECO:0000313" key="4">
    <source>
        <dbReference type="Proteomes" id="UP001283361"/>
    </source>
</evidence>
<dbReference type="InterPro" id="IPR001304">
    <property type="entry name" value="C-type_lectin-like"/>
</dbReference>
<organism evidence="3 4">
    <name type="scientific">Elysia crispata</name>
    <name type="common">lettuce slug</name>
    <dbReference type="NCBI Taxonomy" id="231223"/>
    <lineage>
        <taxon>Eukaryota</taxon>
        <taxon>Metazoa</taxon>
        <taxon>Spiralia</taxon>
        <taxon>Lophotrochozoa</taxon>
        <taxon>Mollusca</taxon>
        <taxon>Gastropoda</taxon>
        <taxon>Heterobranchia</taxon>
        <taxon>Euthyneura</taxon>
        <taxon>Panpulmonata</taxon>
        <taxon>Sacoglossa</taxon>
        <taxon>Placobranchoidea</taxon>
        <taxon>Plakobranchidae</taxon>
        <taxon>Elysia</taxon>
    </lineage>
</organism>
<evidence type="ECO:0000313" key="3">
    <source>
        <dbReference type="EMBL" id="KAK3774565.1"/>
    </source>
</evidence>
<proteinExistence type="predicted"/>
<dbReference type="SMART" id="SM00034">
    <property type="entry name" value="CLECT"/>
    <property type="match status" value="3"/>
</dbReference>
<keyword evidence="4" id="KW-1185">Reference proteome</keyword>
<evidence type="ECO:0000256" key="1">
    <source>
        <dbReference type="ARBA" id="ARBA00023157"/>
    </source>
</evidence>
<feature type="domain" description="C-type lectin" evidence="2">
    <location>
        <begin position="190"/>
        <end position="311"/>
    </location>
</feature>
<dbReference type="Proteomes" id="UP001283361">
    <property type="component" value="Unassembled WGS sequence"/>
</dbReference>
<dbReference type="InterPro" id="IPR016186">
    <property type="entry name" value="C-type_lectin-like/link_sf"/>
</dbReference>
<dbReference type="CDD" id="cd00037">
    <property type="entry name" value="CLECT"/>
    <property type="match status" value="2"/>
</dbReference>
<dbReference type="PROSITE" id="PS50041">
    <property type="entry name" value="C_TYPE_LECTIN_2"/>
    <property type="match status" value="2"/>
</dbReference>
<keyword evidence="1" id="KW-1015">Disulfide bond</keyword>